<comment type="caution">
    <text evidence="1">The sequence shown here is derived from an EMBL/GenBank/DDBJ whole genome shotgun (WGS) entry which is preliminary data.</text>
</comment>
<dbReference type="RefSeq" id="WP_100344057.1">
    <property type="nucleotide sequence ID" value="NZ_PGFB01000002.1"/>
</dbReference>
<dbReference type="AlphaFoldDB" id="A0A2M9BZR2"/>
<dbReference type="OrthoDB" id="3480096at2"/>
<gene>
    <name evidence="1" type="ORF">CLV54_1245</name>
</gene>
<accession>A0A2M9BZR2</accession>
<sequence length="181" mass="20602">MSNTFPRSRKSKPGYDVDEVDDFLVLARRAYDSDRSDVVGLTARDIRHTAFRMTKGGYSTVHVDAALERLEDAFASRERLIGGADPDAWFAQARETAQVVLNRLSRPDSRRFARTSVLTVGYNRQDVDAFGKRVTNYFQRNVPLSIDEVRTVVFRPQRGGYREQQVDLVLDSVIDVMLAVR</sequence>
<dbReference type="NCBIfam" id="TIGR03543">
    <property type="entry name" value="divI1A_rptt_fam"/>
    <property type="match status" value="1"/>
</dbReference>
<reference evidence="1 2" key="1">
    <citation type="submission" date="2017-11" db="EMBL/GenBank/DDBJ databases">
        <title>Genomic Encyclopedia of Archaeal and Bacterial Type Strains, Phase II (KMG-II): From Individual Species to Whole Genera.</title>
        <authorList>
            <person name="Goeker M."/>
        </authorList>
    </citation>
    <scope>NUCLEOTIDE SEQUENCE [LARGE SCALE GENOMIC DNA]</scope>
    <source>
        <strain evidence="1 2">DSM 25625</strain>
    </source>
</reference>
<name>A0A2M9BZR2_9MICO</name>
<dbReference type="EMBL" id="PGFB01000002">
    <property type="protein sequence ID" value="PJJ63575.1"/>
    <property type="molecule type" value="Genomic_DNA"/>
</dbReference>
<dbReference type="Gene3D" id="6.10.250.660">
    <property type="match status" value="2"/>
</dbReference>
<organism evidence="1 2">
    <name type="scientific">Compostimonas suwonensis</name>
    <dbReference type="NCBI Taxonomy" id="1048394"/>
    <lineage>
        <taxon>Bacteria</taxon>
        <taxon>Bacillati</taxon>
        <taxon>Actinomycetota</taxon>
        <taxon>Actinomycetes</taxon>
        <taxon>Micrococcales</taxon>
        <taxon>Microbacteriaceae</taxon>
        <taxon>Compostimonas</taxon>
    </lineage>
</organism>
<dbReference type="InterPro" id="IPR019932">
    <property type="entry name" value="CHP03543"/>
</dbReference>
<protein>
    <submittedName>
        <fullName evidence="1">DivIVA domain-containing protein</fullName>
    </submittedName>
</protein>
<dbReference type="Proteomes" id="UP000230161">
    <property type="component" value="Unassembled WGS sequence"/>
</dbReference>
<evidence type="ECO:0000313" key="1">
    <source>
        <dbReference type="EMBL" id="PJJ63575.1"/>
    </source>
</evidence>
<dbReference type="NCBIfam" id="TIGR03544">
    <property type="entry name" value="DivI1A_domain"/>
    <property type="match status" value="2"/>
</dbReference>
<evidence type="ECO:0000313" key="2">
    <source>
        <dbReference type="Proteomes" id="UP000230161"/>
    </source>
</evidence>
<dbReference type="InterPro" id="IPR019933">
    <property type="entry name" value="DivIVA_domain"/>
</dbReference>
<keyword evidence="2" id="KW-1185">Reference proteome</keyword>
<proteinExistence type="predicted"/>